<evidence type="ECO:0000313" key="2">
    <source>
        <dbReference type="EMBL" id="MFC3228764.1"/>
    </source>
</evidence>
<dbReference type="Pfam" id="PF24703">
    <property type="entry name" value="DUF7666"/>
    <property type="match status" value="1"/>
</dbReference>
<dbReference type="RefSeq" id="WP_379902189.1">
    <property type="nucleotide sequence ID" value="NZ_JBHRTR010000028.1"/>
</dbReference>
<proteinExistence type="predicted"/>
<evidence type="ECO:0000313" key="3">
    <source>
        <dbReference type="Proteomes" id="UP001595528"/>
    </source>
</evidence>
<sequence length="214" mass="22766">MPRKAKTAPPDTITAYKAFNADWTCRGYQYEVGKTYEHPGPVEMCATGFHACTVPFDCWSYYERSTALARVTLASVTDERQGDSKVCGARITIEARLDLSDWTKAQVETVTALCKTAAGRLADSGHAAATGYRGHAAATGYRGHAAATGENAIAASLGIVGTARAAKGNWLVLAAYDDDFDLICVKSVQVDGETIKADTAYRLTADGELVEAEG</sequence>
<evidence type="ECO:0000259" key="1">
    <source>
        <dbReference type="Pfam" id="PF24703"/>
    </source>
</evidence>
<dbReference type="EMBL" id="JBHRTR010000028">
    <property type="protein sequence ID" value="MFC3228764.1"/>
    <property type="molecule type" value="Genomic_DNA"/>
</dbReference>
<dbReference type="Proteomes" id="UP001595528">
    <property type="component" value="Unassembled WGS sequence"/>
</dbReference>
<comment type="caution">
    <text evidence="2">The sequence shown here is derived from an EMBL/GenBank/DDBJ whole genome shotgun (WGS) entry which is preliminary data.</text>
</comment>
<keyword evidence="3" id="KW-1185">Reference proteome</keyword>
<protein>
    <recommendedName>
        <fullName evidence="1">DUF7666 domain-containing protein</fullName>
    </recommendedName>
</protein>
<accession>A0ABV7L2P8</accession>
<gene>
    <name evidence="2" type="ORF">ACFOGJ_16085</name>
</gene>
<organism evidence="2 3">
    <name type="scientific">Marinibaculum pumilum</name>
    <dbReference type="NCBI Taxonomy" id="1766165"/>
    <lineage>
        <taxon>Bacteria</taxon>
        <taxon>Pseudomonadati</taxon>
        <taxon>Pseudomonadota</taxon>
        <taxon>Alphaproteobacteria</taxon>
        <taxon>Rhodospirillales</taxon>
        <taxon>Rhodospirillaceae</taxon>
        <taxon>Marinibaculum</taxon>
    </lineage>
</organism>
<reference evidence="3" key="1">
    <citation type="journal article" date="2019" name="Int. J. Syst. Evol. Microbiol.">
        <title>The Global Catalogue of Microorganisms (GCM) 10K type strain sequencing project: providing services to taxonomists for standard genome sequencing and annotation.</title>
        <authorList>
            <consortium name="The Broad Institute Genomics Platform"/>
            <consortium name="The Broad Institute Genome Sequencing Center for Infectious Disease"/>
            <person name="Wu L."/>
            <person name="Ma J."/>
        </authorList>
    </citation>
    <scope>NUCLEOTIDE SEQUENCE [LARGE SCALE GENOMIC DNA]</scope>
    <source>
        <strain evidence="3">KCTC 42964</strain>
    </source>
</reference>
<name>A0ABV7L2P8_9PROT</name>
<dbReference type="InterPro" id="IPR056083">
    <property type="entry name" value="DUF7666"/>
</dbReference>
<feature type="domain" description="DUF7666" evidence="1">
    <location>
        <begin position="13"/>
        <end position="103"/>
    </location>
</feature>